<protein>
    <recommendedName>
        <fullName evidence="6">Photosystem II reaction center protein X</fullName>
    </recommendedName>
</protein>
<dbReference type="Pfam" id="PF06596">
    <property type="entry name" value="PsbX"/>
    <property type="match status" value="1"/>
</dbReference>
<feature type="transmembrane region" description="Helical" evidence="6">
    <location>
        <begin position="12"/>
        <end position="30"/>
    </location>
</feature>
<dbReference type="GO" id="GO:0042651">
    <property type="term" value="C:thylakoid membrane"/>
    <property type="evidence" value="ECO:0007669"/>
    <property type="project" value="UniProtKB-UniRule"/>
</dbReference>
<name>A0A3G2QYB5_9STRA</name>
<reference evidence="7" key="1">
    <citation type="submission" date="2018-08" db="EMBL/GenBank/DDBJ databases">
        <title>Comparative Plastid Genomics of Synurophyceae: Evolutionary Evidence of Lateral Gene Transfer and Inverted Repeat Dynamics.</title>
        <authorList>
            <person name="Kim J.I."/>
            <person name="Shin H."/>
            <person name="Skaloud P."/>
            <person name="Jung J."/>
            <person name="Yoon H.S."/>
            <person name="Archibald J.M."/>
            <person name="Shin W."/>
        </authorList>
    </citation>
    <scope>NUCLEOTIDE SEQUENCE</scope>
    <source>
        <strain evidence="7">S114.C7</strain>
    </source>
</reference>
<dbReference type="EMBL" id="MH795128">
    <property type="protein sequence ID" value="AYO28108.1"/>
    <property type="molecule type" value="Genomic_DNA"/>
</dbReference>
<sequence length="41" mass="4387">MTASLGSFLGSLFWGSLIVILPITAALILVSRIDPLSREEV</sequence>
<keyword evidence="4 6" id="KW-0472">Membrane</keyword>
<evidence type="ECO:0000256" key="3">
    <source>
        <dbReference type="ARBA" id="ARBA00022989"/>
    </source>
</evidence>
<geneLocation type="plastid" evidence="7"/>
<dbReference type="GO" id="GO:0009523">
    <property type="term" value="C:photosystem II"/>
    <property type="evidence" value="ECO:0007669"/>
    <property type="project" value="UniProtKB-KW"/>
</dbReference>
<dbReference type="HAMAP" id="MF_01386">
    <property type="entry name" value="PSII_PsbX_1"/>
    <property type="match status" value="1"/>
</dbReference>
<dbReference type="InterPro" id="IPR009518">
    <property type="entry name" value="PSII_PsbX"/>
</dbReference>
<organism evidence="7">
    <name type="scientific">Synura petersenii</name>
    <dbReference type="NCBI Taxonomy" id="52555"/>
    <lineage>
        <taxon>Eukaryota</taxon>
        <taxon>Sar</taxon>
        <taxon>Stramenopiles</taxon>
        <taxon>Ochrophyta</taxon>
        <taxon>Synurophyceae</taxon>
        <taxon>Synurales</taxon>
        <taxon>Mallomonadaceae</taxon>
        <taxon>Synura</taxon>
    </lineage>
</organism>
<dbReference type="Gene3D" id="1.20.5.510">
    <property type="entry name" value="Single helix bin"/>
    <property type="match status" value="1"/>
</dbReference>
<dbReference type="AlphaFoldDB" id="A0A3G2QYB5"/>
<keyword evidence="5 6" id="KW-0604">Photosystem II</keyword>
<evidence type="ECO:0000256" key="6">
    <source>
        <dbReference type="HAMAP-Rule" id="MF_01386"/>
    </source>
</evidence>
<dbReference type="InterPro" id="IPR023431">
    <property type="entry name" value="PSII_PsbX_type_1_subfam"/>
</dbReference>
<evidence type="ECO:0000256" key="4">
    <source>
        <dbReference type="ARBA" id="ARBA00023136"/>
    </source>
</evidence>
<comment type="similarity">
    <text evidence="6">Belongs to the PsbX family. Type 1 subfamily.</text>
</comment>
<evidence type="ECO:0000256" key="2">
    <source>
        <dbReference type="ARBA" id="ARBA00022692"/>
    </source>
</evidence>
<keyword evidence="1 6" id="KW-0602">Photosynthesis</keyword>
<evidence type="ECO:0000256" key="1">
    <source>
        <dbReference type="ARBA" id="ARBA00022531"/>
    </source>
</evidence>
<evidence type="ECO:0000313" key="7">
    <source>
        <dbReference type="EMBL" id="AYO28108.1"/>
    </source>
</evidence>
<keyword evidence="7" id="KW-0934">Plastid</keyword>
<keyword evidence="3 6" id="KW-1133">Transmembrane helix</keyword>
<gene>
    <name evidence="6 7" type="primary">psbX</name>
</gene>
<dbReference type="GO" id="GO:0015979">
    <property type="term" value="P:photosynthesis"/>
    <property type="evidence" value="ECO:0007669"/>
    <property type="project" value="UniProtKB-UniRule"/>
</dbReference>
<evidence type="ECO:0000256" key="5">
    <source>
        <dbReference type="ARBA" id="ARBA00023276"/>
    </source>
</evidence>
<comment type="subunit">
    <text evidence="6">PSII is composed of 1 copy each of membrane proteins PsbA, PsbB, PsbC, PsbD, PsbE, PsbF, PsbH, PsbI, PsbJ, PsbK, PsbL, PsbM, PsbT, PsbX, PsbY, PsbZ, Psb30/Ycf12, at least 3 peripheral proteins of the oxygen-evolving complex and a large number of cofactors. It forms dimeric complexes.</text>
</comment>
<accession>A0A3G2QYB5</accession>
<comment type="subcellular location">
    <subcellularLocation>
        <location evidence="6">Cellular thylakoid membrane</location>
        <topology evidence="6">Single-pass membrane protein</topology>
    </subcellularLocation>
</comment>
<keyword evidence="6" id="KW-0793">Thylakoid</keyword>
<keyword evidence="2 6" id="KW-0812">Transmembrane</keyword>
<proteinExistence type="inferred from homology"/>
<comment type="function">
    <text evidence="6">Involved in the binding and/or turnover of quinones at the Q(B) site of photosystem II (PSII). PSII is a light-driven water plastoquinone oxidoreductase, using light energy to abstract electrons from H(2)O, generating a proton gradient subsequently used for ATP formation.</text>
</comment>